<gene>
    <name evidence="1" type="ORF">LSALG_LOCUS5438</name>
</gene>
<evidence type="ECO:0000313" key="2">
    <source>
        <dbReference type="Proteomes" id="UP001177003"/>
    </source>
</evidence>
<protein>
    <submittedName>
        <fullName evidence="1">Uncharacterized protein</fullName>
    </submittedName>
</protein>
<accession>A0AA35UUT5</accession>
<dbReference type="EMBL" id="OX465086">
    <property type="protein sequence ID" value="CAI9264799.1"/>
    <property type="molecule type" value="Genomic_DNA"/>
</dbReference>
<organism evidence="1 2">
    <name type="scientific">Lactuca saligna</name>
    <name type="common">Willowleaf lettuce</name>
    <dbReference type="NCBI Taxonomy" id="75948"/>
    <lineage>
        <taxon>Eukaryota</taxon>
        <taxon>Viridiplantae</taxon>
        <taxon>Streptophyta</taxon>
        <taxon>Embryophyta</taxon>
        <taxon>Tracheophyta</taxon>
        <taxon>Spermatophyta</taxon>
        <taxon>Magnoliopsida</taxon>
        <taxon>eudicotyledons</taxon>
        <taxon>Gunneridae</taxon>
        <taxon>Pentapetalae</taxon>
        <taxon>asterids</taxon>
        <taxon>campanulids</taxon>
        <taxon>Asterales</taxon>
        <taxon>Asteraceae</taxon>
        <taxon>Cichorioideae</taxon>
        <taxon>Cichorieae</taxon>
        <taxon>Lactucinae</taxon>
        <taxon>Lactuca</taxon>
    </lineage>
</organism>
<dbReference type="Proteomes" id="UP001177003">
    <property type="component" value="Chromosome 0"/>
</dbReference>
<reference evidence="1" key="1">
    <citation type="submission" date="2023-04" db="EMBL/GenBank/DDBJ databases">
        <authorList>
            <person name="Vijverberg K."/>
            <person name="Xiong W."/>
            <person name="Schranz E."/>
        </authorList>
    </citation>
    <scope>NUCLEOTIDE SEQUENCE</scope>
</reference>
<proteinExistence type="predicted"/>
<keyword evidence="2" id="KW-1185">Reference proteome</keyword>
<evidence type="ECO:0000313" key="1">
    <source>
        <dbReference type="EMBL" id="CAI9264799.1"/>
    </source>
</evidence>
<name>A0AA35UUT5_LACSI</name>
<dbReference type="AlphaFoldDB" id="A0AA35UUT5"/>
<sequence length="110" mass="12945">MTNSQAFEKKMRDLLDEIQTAYDMGYIELQTTIKDLQKNNLVKLQVLSNMVVESIKLMNDPKEIHKEILQISKDILEHLINPFILTKHDVNMKTQISFARVFELLKELKK</sequence>